<dbReference type="AlphaFoldDB" id="A0AAD4ZP67"/>
<keyword evidence="2" id="KW-1185">Reference proteome</keyword>
<comment type="caution">
    <text evidence="1">The sequence shown here is derived from an EMBL/GenBank/DDBJ whole genome shotgun (WGS) entry which is preliminary data.</text>
</comment>
<evidence type="ECO:0000313" key="2">
    <source>
        <dbReference type="Proteomes" id="UP001054821"/>
    </source>
</evidence>
<proteinExistence type="predicted"/>
<dbReference type="EMBL" id="JAJFAZ020000001">
    <property type="protein sequence ID" value="KAI5351698.1"/>
    <property type="molecule type" value="Genomic_DNA"/>
</dbReference>
<dbReference type="Proteomes" id="UP001054821">
    <property type="component" value="Chromosome 1"/>
</dbReference>
<accession>A0AAD4ZP67</accession>
<reference evidence="1 2" key="1">
    <citation type="journal article" date="2022" name="G3 (Bethesda)">
        <title>Whole-genome sequence and methylome profiling of the almond [Prunus dulcis (Mill.) D.A. Webb] cultivar 'Nonpareil'.</title>
        <authorList>
            <person name="D'Amico-Willman K.M."/>
            <person name="Ouma W.Z."/>
            <person name="Meulia T."/>
            <person name="Sideli G.M."/>
            <person name="Gradziel T.M."/>
            <person name="Fresnedo-Ramirez J."/>
        </authorList>
    </citation>
    <scope>NUCLEOTIDE SEQUENCE [LARGE SCALE GENOMIC DNA]</scope>
    <source>
        <strain evidence="1">Clone GOH B32 T37-40</strain>
    </source>
</reference>
<evidence type="ECO:0000313" key="1">
    <source>
        <dbReference type="EMBL" id="KAI5351698.1"/>
    </source>
</evidence>
<name>A0AAD4ZP67_PRUDU</name>
<dbReference type="SUPFAM" id="SSF48439">
    <property type="entry name" value="Protein prenylyltransferase"/>
    <property type="match status" value="1"/>
</dbReference>
<gene>
    <name evidence="1" type="ORF">L3X38_004589</name>
</gene>
<dbReference type="Gene3D" id="1.25.40.120">
    <property type="entry name" value="Protein prenylyltransferase"/>
    <property type="match status" value="1"/>
</dbReference>
<protein>
    <submittedName>
        <fullName evidence="1">Uncharacterized protein</fullName>
    </submittedName>
</protein>
<organism evidence="1 2">
    <name type="scientific">Prunus dulcis</name>
    <name type="common">Almond</name>
    <name type="synonym">Amygdalus dulcis</name>
    <dbReference type="NCBI Taxonomy" id="3755"/>
    <lineage>
        <taxon>Eukaryota</taxon>
        <taxon>Viridiplantae</taxon>
        <taxon>Streptophyta</taxon>
        <taxon>Embryophyta</taxon>
        <taxon>Tracheophyta</taxon>
        <taxon>Spermatophyta</taxon>
        <taxon>Magnoliopsida</taxon>
        <taxon>eudicotyledons</taxon>
        <taxon>Gunneridae</taxon>
        <taxon>Pentapetalae</taxon>
        <taxon>rosids</taxon>
        <taxon>fabids</taxon>
        <taxon>Rosales</taxon>
        <taxon>Rosaceae</taxon>
        <taxon>Amygdaloideae</taxon>
        <taxon>Amygdaleae</taxon>
        <taxon>Prunus</taxon>
    </lineage>
</organism>
<sequence length="107" mass="12440">MDSDEEQEWVPLKNRPEWLDVVPVEQDDGLNPVVPIAYKEEFIETMNYFRALYRVDERSSPALQLTTEAIKLNSRNYTFFEICLGGVGKGYSVWLLIKSGKVRFCVF</sequence>